<dbReference type="PRINTS" id="PR00081">
    <property type="entry name" value="GDHRDH"/>
</dbReference>
<dbReference type="SMART" id="SM00822">
    <property type="entry name" value="PKS_KR"/>
    <property type="match status" value="1"/>
</dbReference>
<evidence type="ECO:0000259" key="3">
    <source>
        <dbReference type="SMART" id="SM00822"/>
    </source>
</evidence>
<dbReference type="GO" id="GO:0003858">
    <property type="term" value="F:3-hydroxybutyrate dehydrogenase activity"/>
    <property type="evidence" value="ECO:0007669"/>
    <property type="project" value="UniProtKB-EC"/>
</dbReference>
<evidence type="ECO:0000256" key="1">
    <source>
        <dbReference type="ARBA" id="ARBA00006484"/>
    </source>
</evidence>
<dbReference type="SUPFAM" id="SSF51735">
    <property type="entry name" value="NAD(P)-binding Rossmann-fold domains"/>
    <property type="match status" value="1"/>
</dbReference>
<dbReference type="Gene3D" id="3.40.50.720">
    <property type="entry name" value="NAD(P)-binding Rossmann-like Domain"/>
    <property type="match status" value="1"/>
</dbReference>
<evidence type="ECO:0000256" key="2">
    <source>
        <dbReference type="RuleBase" id="RU000363"/>
    </source>
</evidence>
<dbReference type="PROSITE" id="PS00061">
    <property type="entry name" value="ADH_SHORT"/>
    <property type="match status" value="1"/>
</dbReference>
<dbReference type="PANTHER" id="PTHR42879">
    <property type="entry name" value="3-OXOACYL-(ACYL-CARRIER-PROTEIN) REDUCTASE"/>
    <property type="match status" value="1"/>
</dbReference>
<reference evidence="4" key="1">
    <citation type="submission" date="2022-10" db="EMBL/GenBank/DDBJ databases">
        <title>Complete genome sequence of Schlegelella aquatica LMG 23380.</title>
        <authorList>
            <person name="Musilova J."/>
            <person name="Kourilova X."/>
            <person name="Bezdicek M."/>
            <person name="Hermankova K."/>
            <person name="Obruca S."/>
            <person name="Sedlar K."/>
        </authorList>
    </citation>
    <scope>NUCLEOTIDE SEQUENCE</scope>
    <source>
        <strain evidence="4">LMG 23380</strain>
    </source>
</reference>
<feature type="domain" description="Ketoreductase" evidence="3">
    <location>
        <begin position="9"/>
        <end position="200"/>
    </location>
</feature>
<dbReference type="RefSeq" id="WP_264891633.1">
    <property type="nucleotide sequence ID" value="NZ_CP110257.1"/>
</dbReference>
<organism evidence="4 5">
    <name type="scientific">Caldimonas aquatica</name>
    <dbReference type="NCBI Taxonomy" id="376175"/>
    <lineage>
        <taxon>Bacteria</taxon>
        <taxon>Pseudomonadati</taxon>
        <taxon>Pseudomonadota</taxon>
        <taxon>Betaproteobacteria</taxon>
        <taxon>Burkholderiales</taxon>
        <taxon>Sphaerotilaceae</taxon>
        <taxon>Caldimonas</taxon>
    </lineage>
</organism>
<dbReference type="EC" id="1.1.1.30" evidence="4"/>
<dbReference type="PRINTS" id="PR00080">
    <property type="entry name" value="SDRFAMILY"/>
</dbReference>
<gene>
    <name evidence="4" type="ORF">OMP39_10280</name>
</gene>
<dbReference type="InterPro" id="IPR020904">
    <property type="entry name" value="Sc_DH/Rdtase_CS"/>
</dbReference>
<keyword evidence="5" id="KW-1185">Reference proteome</keyword>
<protein>
    <submittedName>
        <fullName evidence="4">3-hydroxybutyrate dehydrogenase</fullName>
        <ecNumber evidence="4">1.1.1.30</ecNumber>
    </submittedName>
</protein>
<dbReference type="InterPro" id="IPR002347">
    <property type="entry name" value="SDR_fam"/>
</dbReference>
<proteinExistence type="inferred from homology"/>
<dbReference type="InterPro" id="IPR036291">
    <property type="entry name" value="NAD(P)-bd_dom_sf"/>
</dbReference>
<evidence type="ECO:0000313" key="4">
    <source>
        <dbReference type="EMBL" id="UZD54064.1"/>
    </source>
</evidence>
<comment type="similarity">
    <text evidence="1 2">Belongs to the short-chain dehydrogenases/reductases (SDR) family.</text>
</comment>
<dbReference type="PANTHER" id="PTHR42879:SF2">
    <property type="entry name" value="3-OXOACYL-[ACYL-CARRIER-PROTEIN] REDUCTASE FABG"/>
    <property type="match status" value="1"/>
</dbReference>
<dbReference type="Pfam" id="PF00106">
    <property type="entry name" value="adh_short"/>
    <property type="match status" value="1"/>
</dbReference>
<name>A0ABY6MNH8_9BURK</name>
<dbReference type="Proteomes" id="UP001163266">
    <property type="component" value="Chromosome"/>
</dbReference>
<sequence length="270" mass="28417">MDDTFLKGRTALVTGSVQGIGLAIAERLARAGAAIVLHGLATQAQAAEAEAALRCAGAEDVLFLDHDLRAPAAVEALMDRALGWRGGLDVLVNNAGIQFTAPIVEMPPQRWDAILAINLTAAFHTMRRALPGMLERGYGRVVNIASVHGLVASMHKAPYVAAKFGLVGLTRVAALECAAAGTRDSGGVTANCIAPGWTETAIIEPQIVARAVQLGIDRDAAVRDLLREKQPSLRTSRPSEIAEVAAMLCRPWAHNINGITLPVDGGWTAQ</sequence>
<keyword evidence="4" id="KW-0560">Oxidoreductase</keyword>
<evidence type="ECO:0000313" key="5">
    <source>
        <dbReference type="Proteomes" id="UP001163266"/>
    </source>
</evidence>
<dbReference type="InterPro" id="IPR057326">
    <property type="entry name" value="KR_dom"/>
</dbReference>
<dbReference type="NCBIfam" id="NF009093">
    <property type="entry name" value="PRK12429.1"/>
    <property type="match status" value="1"/>
</dbReference>
<dbReference type="InterPro" id="IPR050259">
    <property type="entry name" value="SDR"/>
</dbReference>
<accession>A0ABY6MNH8</accession>
<dbReference type="EMBL" id="CP110257">
    <property type="protein sequence ID" value="UZD54064.1"/>
    <property type="molecule type" value="Genomic_DNA"/>
</dbReference>